<dbReference type="EMBL" id="ACFG01000004">
    <property type="protein sequence ID" value="EEH64619.1"/>
    <property type="molecule type" value="Genomic_DNA"/>
</dbReference>
<dbReference type="Proteomes" id="UP000010301">
    <property type="component" value="Unassembled WGS sequence"/>
</dbReference>
<dbReference type="GO" id="GO:0071949">
    <property type="term" value="F:FAD binding"/>
    <property type="evidence" value="ECO:0007669"/>
    <property type="project" value="InterPro"/>
</dbReference>
<dbReference type="InterPro" id="IPR002938">
    <property type="entry name" value="FAD-bd"/>
</dbReference>
<dbReference type="InterPro" id="IPR050407">
    <property type="entry name" value="Geranylgeranyl_reductase"/>
</dbReference>
<dbReference type="SUPFAM" id="SSF51905">
    <property type="entry name" value="FAD/NAD(P)-binding domain"/>
    <property type="match status" value="1"/>
</dbReference>
<dbReference type="PRINTS" id="PR00420">
    <property type="entry name" value="RNGMNOXGNASE"/>
</dbReference>
<dbReference type="Gene3D" id="3.50.50.60">
    <property type="entry name" value="FAD/NAD(P)-binding domain"/>
    <property type="match status" value="1"/>
</dbReference>
<dbReference type="NCBIfam" id="TIGR02032">
    <property type="entry name" value="GG-red-SF"/>
    <property type="match status" value="1"/>
</dbReference>
<proteinExistence type="predicted"/>
<feature type="domain" description="FAD-binding" evidence="1">
    <location>
        <begin position="46"/>
        <end position="372"/>
    </location>
</feature>
<sequence>MYDLGALCAKSASVHWNATQKREGKMNDETLESQAVAEQQETDLYADVVVVGAGPAGSSTAYYLARAGVDVALLEKSEFPRDKICGDGLTPAAVAEIHLMGVDTTGWARNKGLNVIGGGHSIYLPWPEQKSTPDYGMCRARMDLDESLARRAQSAGVRLYEGYNVTGALHSASGRVNGVVVKIGKGKETREIKVHAKVVVEAGGVAARLATSEGVEKHPKRPLGVAARAYFKSPRGNDEWMDSHLELWSGKPGESDLLPGYGWVFPLGDGIVNVGLGSVSSTAKATTLPYKDIFKTWIANLPEEWEMTEETMLGPLRSAALPMSFNRKPHYANGLVIVGDAGGMVSPFDGEGIAPAMRAGRYAAEAMVSALARQSDAGFDLAMQRYTEALQADWGGYYQLGRVFVRLIENPKIMQICTKYGLPRPRLMKLVHKLLSDSFERKGGDIDDYLINTLSRMVPKV</sequence>
<dbReference type="InterPro" id="IPR011777">
    <property type="entry name" value="Geranylgeranyl_Rdtase_fam"/>
</dbReference>
<dbReference type="PANTHER" id="PTHR42685:SF22">
    <property type="entry name" value="CONDITIONED MEDIUM FACTOR RECEPTOR 1"/>
    <property type="match status" value="1"/>
</dbReference>
<evidence type="ECO:0000313" key="3">
    <source>
        <dbReference type="Proteomes" id="UP000010301"/>
    </source>
</evidence>
<dbReference type="PANTHER" id="PTHR42685">
    <property type="entry name" value="GERANYLGERANYL DIPHOSPHATE REDUCTASE"/>
    <property type="match status" value="1"/>
</dbReference>
<accession>C0VYW6</accession>
<dbReference type="eggNOG" id="COG0644">
    <property type="taxonomic scope" value="Bacteria"/>
</dbReference>
<dbReference type="HOGENOM" id="CLU_024648_5_2_11"/>
<name>C0VYW6_9ACTO</name>
<dbReference type="AlphaFoldDB" id="C0VYW6"/>
<dbReference type="Pfam" id="PF01494">
    <property type="entry name" value="FAD_binding_3"/>
    <property type="match status" value="1"/>
</dbReference>
<keyword evidence="3" id="KW-1185">Reference proteome</keyword>
<gene>
    <name evidence="2" type="ORF">HMPREF0044_0356</name>
</gene>
<dbReference type="InterPro" id="IPR036188">
    <property type="entry name" value="FAD/NAD-bd_sf"/>
</dbReference>
<evidence type="ECO:0000313" key="2">
    <source>
        <dbReference type="EMBL" id="EEH64619.1"/>
    </source>
</evidence>
<evidence type="ECO:0000259" key="1">
    <source>
        <dbReference type="Pfam" id="PF01494"/>
    </source>
</evidence>
<dbReference type="GO" id="GO:0016628">
    <property type="term" value="F:oxidoreductase activity, acting on the CH-CH group of donors, NAD or NADP as acceptor"/>
    <property type="evidence" value="ECO:0007669"/>
    <property type="project" value="InterPro"/>
</dbReference>
<organism evidence="2 3">
    <name type="scientific">Gleimia coleocanis DSM 15436</name>
    <dbReference type="NCBI Taxonomy" id="525245"/>
    <lineage>
        <taxon>Bacteria</taxon>
        <taxon>Bacillati</taxon>
        <taxon>Actinomycetota</taxon>
        <taxon>Actinomycetes</taxon>
        <taxon>Actinomycetales</taxon>
        <taxon>Actinomycetaceae</taxon>
        <taxon>Gleimia</taxon>
    </lineage>
</organism>
<reference evidence="2 3" key="1">
    <citation type="submission" date="2009-01" db="EMBL/GenBank/DDBJ databases">
        <authorList>
            <person name="Qin X."/>
            <person name="Bachman B."/>
            <person name="Battles P."/>
            <person name="Bell A."/>
            <person name="Bess C."/>
            <person name="Bickham C."/>
            <person name="Chaboub L."/>
            <person name="Chen D."/>
            <person name="Coyle M."/>
            <person name="Deiros D.R."/>
            <person name="Dinh H."/>
            <person name="Forbes L."/>
            <person name="Fowler G."/>
            <person name="Francisco L."/>
            <person name="Fu Q."/>
            <person name="Gubbala S."/>
            <person name="Hale W."/>
            <person name="Han Y."/>
            <person name="Hemphill L."/>
            <person name="Highlander S.K."/>
            <person name="Hirani K."/>
            <person name="Hogues M."/>
            <person name="Jackson L."/>
            <person name="Jakkamsetti A."/>
            <person name="Javaid M."/>
            <person name="Jiang H."/>
            <person name="Korchina V."/>
            <person name="Kovar C."/>
            <person name="Lara F."/>
            <person name="Lee S."/>
            <person name="Mata R."/>
            <person name="Mathew T."/>
            <person name="Moen C."/>
            <person name="Morales K."/>
            <person name="Munidasa M."/>
            <person name="Nazareth L."/>
            <person name="Ngo R."/>
            <person name="Nguyen L."/>
            <person name="Okwuonu G."/>
            <person name="Ongeri F."/>
            <person name="Patil S."/>
            <person name="Petrosino J."/>
            <person name="Pham C."/>
            <person name="Pham P."/>
            <person name="Pu L.-L."/>
            <person name="Puazo M."/>
            <person name="Raj R."/>
            <person name="Reid J."/>
            <person name="Rouhana J."/>
            <person name="Saada N."/>
            <person name="Shang Y."/>
            <person name="Simmons D."/>
            <person name="Thornton R."/>
            <person name="Warren J."/>
            <person name="Weissenberger G."/>
            <person name="Zhang J."/>
            <person name="Zhang L."/>
            <person name="Zhou C."/>
            <person name="Zhu D."/>
            <person name="Muzny D."/>
            <person name="Worley K."/>
            <person name="Gibbs R."/>
        </authorList>
    </citation>
    <scope>NUCLEOTIDE SEQUENCE [LARGE SCALE GENOMIC DNA]</scope>
    <source>
        <strain evidence="2 3">DSM 15436</strain>
    </source>
</reference>
<comment type="caution">
    <text evidence="2">The sequence shown here is derived from an EMBL/GenBank/DDBJ whole genome shotgun (WGS) entry which is preliminary data.</text>
</comment>
<protein>
    <submittedName>
        <fullName evidence="2">Geranylgeranyl reductase family</fullName>
    </submittedName>
</protein>
<dbReference type="STRING" id="525245.HMPREF0044_0356"/>